<organism evidence="1 2">
    <name type="scientific">Acididesulfobacter guangdongensis</name>
    <dbReference type="NCBI Taxonomy" id="2597225"/>
    <lineage>
        <taxon>Bacteria</taxon>
        <taxon>Deltaproteobacteria</taxon>
        <taxon>Candidatus Acidulodesulfobacterales</taxon>
        <taxon>Candidatus Acididesulfobacter</taxon>
    </lineage>
</organism>
<reference evidence="1 2" key="1">
    <citation type="journal article" date="2019" name="ISME J.">
        <title>Insights into ecological role of a new deltaproteobacterial order Candidatus Acidulodesulfobacterales by metagenomics and metatranscriptomics.</title>
        <authorList>
            <person name="Tan S."/>
            <person name="Liu J."/>
            <person name="Fang Y."/>
            <person name="Hedlund B.P."/>
            <person name="Lian Z.H."/>
            <person name="Huang L.Y."/>
            <person name="Li J.T."/>
            <person name="Huang L.N."/>
            <person name="Li W.J."/>
            <person name="Jiang H.C."/>
            <person name="Dong H.L."/>
            <person name="Shu W.S."/>
        </authorList>
    </citation>
    <scope>NUCLEOTIDE SEQUENCE [LARGE SCALE GENOMIC DNA]</scope>
    <source>
        <strain evidence="1">AP2</strain>
    </source>
</reference>
<dbReference type="AlphaFoldDB" id="A0A519BFH3"/>
<dbReference type="Proteomes" id="UP000316562">
    <property type="component" value="Unassembled WGS sequence"/>
</dbReference>
<comment type="caution">
    <text evidence="1">The sequence shown here is derived from an EMBL/GenBank/DDBJ whole genome shotgun (WGS) entry which is preliminary data.</text>
</comment>
<gene>
    <name evidence="1" type="ORF">EVJ46_07420</name>
</gene>
<evidence type="ECO:0000313" key="2">
    <source>
        <dbReference type="Proteomes" id="UP000316562"/>
    </source>
</evidence>
<name>A0A519BFH3_ACIG2</name>
<accession>A0A519BFH3</accession>
<proteinExistence type="predicted"/>
<dbReference type="EMBL" id="SGBC01000003">
    <property type="protein sequence ID" value="RZD16016.1"/>
    <property type="molecule type" value="Genomic_DNA"/>
</dbReference>
<sequence>MVPDSGMTLPSFVDDTVIKTGKKKSVVYEGLDRDNNICSEAKEAIKAKQIPKTQANKIAKLSQDDQKRIEEKINIIILFHSFYFSFLKTLV</sequence>
<protein>
    <submittedName>
        <fullName evidence="1">Uncharacterized protein</fullName>
    </submittedName>
</protein>
<evidence type="ECO:0000313" key="1">
    <source>
        <dbReference type="EMBL" id="RZD16016.1"/>
    </source>
</evidence>